<evidence type="ECO:0000313" key="2">
    <source>
        <dbReference type="EMBL" id="TXC66483.1"/>
    </source>
</evidence>
<dbReference type="EMBL" id="VOPW01000001">
    <property type="protein sequence ID" value="TXC66483.1"/>
    <property type="molecule type" value="Genomic_DNA"/>
</dbReference>
<accession>A0A5C6U0B7</accession>
<keyword evidence="1" id="KW-0732">Signal</keyword>
<evidence type="ECO:0000313" key="3">
    <source>
        <dbReference type="Proteomes" id="UP000321832"/>
    </source>
</evidence>
<protein>
    <recommendedName>
        <fullName evidence="4">Lipoprotein</fullName>
    </recommendedName>
</protein>
<name>A0A5C6U0B7_9BURK</name>
<proteinExistence type="predicted"/>
<dbReference type="AlphaFoldDB" id="A0A5C6U0B7"/>
<keyword evidence="3" id="KW-1185">Reference proteome</keyword>
<evidence type="ECO:0000256" key="1">
    <source>
        <dbReference type="SAM" id="SignalP"/>
    </source>
</evidence>
<evidence type="ECO:0008006" key="4">
    <source>
        <dbReference type="Google" id="ProtNLM"/>
    </source>
</evidence>
<dbReference type="Proteomes" id="UP000321832">
    <property type="component" value="Unassembled WGS sequence"/>
</dbReference>
<dbReference type="PROSITE" id="PS51257">
    <property type="entry name" value="PROKAR_LIPOPROTEIN"/>
    <property type="match status" value="1"/>
</dbReference>
<feature type="signal peptide" evidence="1">
    <location>
        <begin position="1"/>
        <end position="18"/>
    </location>
</feature>
<reference evidence="2 3" key="1">
    <citation type="submission" date="2019-08" db="EMBL/GenBank/DDBJ databases">
        <authorList>
            <person name="Khan S.A."/>
            <person name="Jeon C.O."/>
            <person name="Jeong S.E."/>
        </authorList>
    </citation>
    <scope>NUCLEOTIDE SEQUENCE [LARGE SCALE GENOMIC DNA]</scope>
    <source>
        <strain evidence="3">IMCC1728</strain>
    </source>
</reference>
<feature type="chain" id="PRO_5022817917" description="Lipoprotein" evidence="1">
    <location>
        <begin position="19"/>
        <end position="139"/>
    </location>
</feature>
<gene>
    <name evidence="2" type="ORF">FSC37_13430</name>
</gene>
<sequence>MKAAALAVALALAGCAVAVGAPPRDDALHRALHGTWCNSADGGRSCWAWDEFGTDGRFRACGRTDDDPRPFRGEGRVEVRGQRMCYVVDAASDNFWLRPGQRYCTDIVAIDATTHRYRDIDTGAEFTLFRRDNAAARCP</sequence>
<comment type="caution">
    <text evidence="2">The sequence shown here is derived from an EMBL/GenBank/DDBJ whole genome shotgun (WGS) entry which is preliminary data.</text>
</comment>
<organism evidence="2 3">
    <name type="scientific">Piscinibacter aquaticus</name>
    <dbReference type="NCBI Taxonomy" id="392597"/>
    <lineage>
        <taxon>Bacteria</taxon>
        <taxon>Pseudomonadati</taxon>
        <taxon>Pseudomonadota</taxon>
        <taxon>Betaproteobacteria</taxon>
        <taxon>Burkholderiales</taxon>
        <taxon>Sphaerotilaceae</taxon>
        <taxon>Piscinibacter</taxon>
    </lineage>
</organism>